<keyword evidence="3" id="KW-0106">Calcium</keyword>
<organism evidence="4 5">
    <name type="scientific">Christiangramia salexigens</name>
    <dbReference type="NCBI Taxonomy" id="1913577"/>
    <lineage>
        <taxon>Bacteria</taxon>
        <taxon>Pseudomonadati</taxon>
        <taxon>Bacteroidota</taxon>
        <taxon>Flavobacteriia</taxon>
        <taxon>Flavobacteriales</taxon>
        <taxon>Flavobacteriaceae</taxon>
        <taxon>Christiangramia</taxon>
    </lineage>
</organism>
<dbReference type="InterPro" id="IPR008183">
    <property type="entry name" value="Aldose_1/G6P_1-epimerase"/>
</dbReference>
<evidence type="ECO:0000313" key="4">
    <source>
        <dbReference type="EMBL" id="APG59162.1"/>
    </source>
</evidence>
<dbReference type="Proteomes" id="UP000182510">
    <property type="component" value="Chromosome"/>
</dbReference>
<dbReference type="GO" id="GO:0016853">
    <property type="term" value="F:isomerase activity"/>
    <property type="evidence" value="ECO:0007669"/>
    <property type="project" value="InterPro"/>
</dbReference>
<evidence type="ECO:0000313" key="5">
    <source>
        <dbReference type="Proteomes" id="UP000182510"/>
    </source>
</evidence>
<keyword evidence="5" id="KW-1185">Reference proteome</keyword>
<evidence type="ECO:0000256" key="1">
    <source>
        <dbReference type="ARBA" id="ARBA00001913"/>
    </source>
</evidence>
<dbReference type="InterPro" id="IPR011013">
    <property type="entry name" value="Gal_mutarotase_sf_dom"/>
</dbReference>
<dbReference type="STRING" id="1913577.LPB144_01515"/>
<dbReference type="SUPFAM" id="SSF74650">
    <property type="entry name" value="Galactose mutarotase-like"/>
    <property type="match status" value="1"/>
</dbReference>
<dbReference type="RefSeq" id="WP_072551817.1">
    <property type="nucleotide sequence ID" value="NZ_CP018153.1"/>
</dbReference>
<protein>
    <submittedName>
        <fullName evidence="4">Aldose epimerase</fullName>
    </submittedName>
</protein>
<sequence length="290" mass="33554">MYTIENDHLKIEVHEKGAELCSILNKKNNLEYIWQADPAIWGSSAPNLFPVIGVLKDGFFKFEGERYEMPKHGLIRNNPQIHLKERSQNQLVFEYIYSTETLKLYPFKFNFKIAFTLREQKLEVSHHIINLDSREMLFSLGGHPAFNIQHLEGEKISDYFLEFDHELSLNTFPLNEAGLVKNEAQPFTENDTKLWLTKNIFDHDALIFKNIASKKVSLNSKKYGKWLSLTYSDFKNLGVWAKPGAPYVCIEPWLGIADTEDTDQNFKNKEGLLSLSPAGEYTAEYTIEIH</sequence>
<dbReference type="InterPro" id="IPR037481">
    <property type="entry name" value="LacX"/>
</dbReference>
<gene>
    <name evidence="4" type="ORF">LPB144_01515</name>
</gene>
<reference evidence="4 5" key="1">
    <citation type="submission" date="2016-11" db="EMBL/GenBank/DDBJ databases">
        <title>Gramella sp. LPB0144 isolated from marine environment.</title>
        <authorList>
            <person name="Kim E."/>
            <person name="Yi H."/>
        </authorList>
    </citation>
    <scope>NUCLEOTIDE SEQUENCE [LARGE SCALE GENOMIC DNA]</scope>
    <source>
        <strain evidence="4 5">LPB0144</strain>
    </source>
</reference>
<accession>A0A1L3J1Z5</accession>
<name>A0A1L3J1Z5_9FLAO</name>
<dbReference type="GO" id="GO:0030246">
    <property type="term" value="F:carbohydrate binding"/>
    <property type="evidence" value="ECO:0007669"/>
    <property type="project" value="InterPro"/>
</dbReference>
<comment type="subunit">
    <text evidence="2">Monomer.</text>
</comment>
<evidence type="ECO:0000256" key="2">
    <source>
        <dbReference type="ARBA" id="ARBA00011245"/>
    </source>
</evidence>
<dbReference type="CDD" id="cd09024">
    <property type="entry name" value="Aldose_epim_lacX"/>
    <property type="match status" value="1"/>
</dbReference>
<dbReference type="GO" id="GO:0005975">
    <property type="term" value="P:carbohydrate metabolic process"/>
    <property type="evidence" value="ECO:0007669"/>
    <property type="project" value="InterPro"/>
</dbReference>
<dbReference type="OrthoDB" id="9795355at2"/>
<dbReference type="Gene3D" id="2.70.98.10">
    <property type="match status" value="1"/>
</dbReference>
<proteinExistence type="predicted"/>
<dbReference type="KEGG" id="grl:LPB144_01515"/>
<evidence type="ECO:0000256" key="3">
    <source>
        <dbReference type="ARBA" id="ARBA00022837"/>
    </source>
</evidence>
<dbReference type="EMBL" id="CP018153">
    <property type="protein sequence ID" value="APG59162.1"/>
    <property type="molecule type" value="Genomic_DNA"/>
</dbReference>
<comment type="cofactor">
    <cofactor evidence="1">
        <name>Ca(2+)</name>
        <dbReference type="ChEBI" id="CHEBI:29108"/>
    </cofactor>
</comment>
<dbReference type="AlphaFoldDB" id="A0A1L3J1Z5"/>
<dbReference type="Pfam" id="PF01263">
    <property type="entry name" value="Aldose_epim"/>
    <property type="match status" value="1"/>
</dbReference>
<dbReference type="InterPro" id="IPR014718">
    <property type="entry name" value="GH-type_carb-bd"/>
</dbReference>